<keyword evidence="8 11" id="KW-0067">ATP-binding</keyword>
<dbReference type="NCBIfam" id="TIGR03263">
    <property type="entry name" value="guanyl_kin"/>
    <property type="match status" value="1"/>
</dbReference>
<dbReference type="InterPro" id="IPR020590">
    <property type="entry name" value="Guanylate_kinase_CS"/>
</dbReference>
<comment type="similarity">
    <text evidence="2 11">Belongs to the guanylate kinase family.</text>
</comment>
<comment type="function">
    <text evidence="1 11">Essential for recycling GMP and indirectly, cGMP.</text>
</comment>
<evidence type="ECO:0000313" key="14">
    <source>
        <dbReference type="Proteomes" id="UP000292373"/>
    </source>
</evidence>
<evidence type="ECO:0000256" key="11">
    <source>
        <dbReference type="HAMAP-Rule" id="MF_00328"/>
    </source>
</evidence>
<keyword evidence="7 11" id="KW-0418">Kinase</keyword>
<dbReference type="Pfam" id="PF00625">
    <property type="entry name" value="Guanylate_kin"/>
    <property type="match status" value="1"/>
</dbReference>
<dbReference type="Proteomes" id="UP000292373">
    <property type="component" value="Unassembled WGS sequence"/>
</dbReference>
<evidence type="ECO:0000259" key="12">
    <source>
        <dbReference type="PROSITE" id="PS50052"/>
    </source>
</evidence>
<keyword evidence="6 11" id="KW-0547">Nucleotide-binding</keyword>
<protein>
    <recommendedName>
        <fullName evidence="4 11">Guanylate kinase</fullName>
        <ecNumber evidence="3 11">2.7.4.8</ecNumber>
    </recommendedName>
    <alternativeName>
        <fullName evidence="9 11">GMP kinase</fullName>
    </alternativeName>
</protein>
<sequence>MTPGITVISGPAGVGKGTVVQRLKRAHPEVWVSVSATTRPPRPGEVDGVHYLFTSEAEFDDMVANDGLLEWAVVHGRHRYGTPAEPVRAMAAQGRPVILEIDLQGARQVRETLPEARFVFLSPPDWSTLVGRLEGRGTESPDQVARRLETARVELAASEEFDEVIVNDELGDTVAKLVSFLSL</sequence>
<dbReference type="InterPro" id="IPR008144">
    <property type="entry name" value="Guanylate_kin-like_dom"/>
</dbReference>
<evidence type="ECO:0000256" key="4">
    <source>
        <dbReference type="ARBA" id="ARBA00016296"/>
    </source>
</evidence>
<evidence type="ECO:0000256" key="10">
    <source>
        <dbReference type="ARBA" id="ARBA00048594"/>
    </source>
</evidence>
<evidence type="ECO:0000256" key="9">
    <source>
        <dbReference type="ARBA" id="ARBA00030128"/>
    </source>
</evidence>
<dbReference type="PROSITE" id="PS00856">
    <property type="entry name" value="GUANYLATE_KINASE_1"/>
    <property type="match status" value="1"/>
</dbReference>
<organism evidence="13 14">
    <name type="scientific">Propioniciclava sinopodophylli</name>
    <dbReference type="NCBI Taxonomy" id="1837344"/>
    <lineage>
        <taxon>Bacteria</taxon>
        <taxon>Bacillati</taxon>
        <taxon>Actinomycetota</taxon>
        <taxon>Actinomycetes</taxon>
        <taxon>Propionibacteriales</taxon>
        <taxon>Propionibacteriaceae</taxon>
        <taxon>Propioniciclava</taxon>
    </lineage>
</organism>
<comment type="caution">
    <text evidence="13">The sequence shown here is derived from an EMBL/GenBank/DDBJ whole genome shotgun (WGS) entry which is preliminary data.</text>
</comment>
<dbReference type="PROSITE" id="PS50052">
    <property type="entry name" value="GUANYLATE_KINASE_2"/>
    <property type="match status" value="1"/>
</dbReference>
<evidence type="ECO:0000256" key="3">
    <source>
        <dbReference type="ARBA" id="ARBA00012961"/>
    </source>
</evidence>
<dbReference type="SMART" id="SM00072">
    <property type="entry name" value="GuKc"/>
    <property type="match status" value="1"/>
</dbReference>
<evidence type="ECO:0000256" key="2">
    <source>
        <dbReference type="ARBA" id="ARBA00005790"/>
    </source>
</evidence>
<keyword evidence="11" id="KW-0963">Cytoplasm</keyword>
<dbReference type="AlphaFoldDB" id="A0A4V2JSK2"/>
<dbReference type="GO" id="GO:0005829">
    <property type="term" value="C:cytosol"/>
    <property type="evidence" value="ECO:0007669"/>
    <property type="project" value="TreeGrafter"/>
</dbReference>
<comment type="catalytic activity">
    <reaction evidence="10 11">
        <text>GMP + ATP = GDP + ADP</text>
        <dbReference type="Rhea" id="RHEA:20780"/>
        <dbReference type="ChEBI" id="CHEBI:30616"/>
        <dbReference type="ChEBI" id="CHEBI:58115"/>
        <dbReference type="ChEBI" id="CHEBI:58189"/>
        <dbReference type="ChEBI" id="CHEBI:456216"/>
        <dbReference type="EC" id="2.7.4.8"/>
    </reaction>
</comment>
<dbReference type="SUPFAM" id="SSF52540">
    <property type="entry name" value="P-loop containing nucleoside triphosphate hydrolases"/>
    <property type="match status" value="1"/>
</dbReference>
<feature type="domain" description="Guanylate kinase-like" evidence="12">
    <location>
        <begin position="3"/>
        <end position="182"/>
    </location>
</feature>
<dbReference type="FunFam" id="3.30.63.10:FF:000002">
    <property type="entry name" value="Guanylate kinase 1"/>
    <property type="match status" value="1"/>
</dbReference>
<gene>
    <name evidence="11" type="primary">gmk</name>
    <name evidence="13" type="ORF">ET989_06795</name>
</gene>
<dbReference type="RefSeq" id="WP_131167785.1">
    <property type="nucleotide sequence ID" value="NZ_SDMQ01000005.1"/>
</dbReference>
<evidence type="ECO:0000256" key="1">
    <source>
        <dbReference type="ARBA" id="ARBA00003531"/>
    </source>
</evidence>
<proteinExistence type="inferred from homology"/>
<evidence type="ECO:0000256" key="7">
    <source>
        <dbReference type="ARBA" id="ARBA00022777"/>
    </source>
</evidence>
<dbReference type="CDD" id="cd00071">
    <property type="entry name" value="GMPK"/>
    <property type="match status" value="1"/>
</dbReference>
<dbReference type="Gene3D" id="3.40.50.300">
    <property type="entry name" value="P-loop containing nucleotide triphosphate hydrolases"/>
    <property type="match status" value="1"/>
</dbReference>
<name>A0A4V2JSK2_9ACTN</name>
<dbReference type="EMBL" id="SDMQ01000005">
    <property type="protein sequence ID" value="TBT85444.1"/>
    <property type="molecule type" value="Genomic_DNA"/>
</dbReference>
<dbReference type="InterPro" id="IPR027417">
    <property type="entry name" value="P-loop_NTPase"/>
</dbReference>
<dbReference type="HAMAP" id="MF_00328">
    <property type="entry name" value="Guanylate_kinase"/>
    <property type="match status" value="1"/>
</dbReference>
<keyword evidence="5 11" id="KW-0808">Transferase</keyword>
<evidence type="ECO:0000256" key="5">
    <source>
        <dbReference type="ARBA" id="ARBA00022679"/>
    </source>
</evidence>
<accession>A0A4V2JSK2</accession>
<dbReference type="PANTHER" id="PTHR23117:SF13">
    <property type="entry name" value="GUANYLATE KINASE"/>
    <property type="match status" value="1"/>
</dbReference>
<evidence type="ECO:0000313" key="13">
    <source>
        <dbReference type="EMBL" id="TBT85444.1"/>
    </source>
</evidence>
<dbReference type="PANTHER" id="PTHR23117">
    <property type="entry name" value="GUANYLATE KINASE-RELATED"/>
    <property type="match status" value="1"/>
</dbReference>
<feature type="binding site" evidence="11">
    <location>
        <begin position="10"/>
        <end position="17"/>
    </location>
    <ligand>
        <name>ATP</name>
        <dbReference type="ChEBI" id="CHEBI:30616"/>
    </ligand>
</feature>
<keyword evidence="14" id="KW-1185">Reference proteome</keyword>
<dbReference type="GO" id="GO:0004385">
    <property type="term" value="F:GMP kinase activity"/>
    <property type="evidence" value="ECO:0007669"/>
    <property type="project" value="UniProtKB-UniRule"/>
</dbReference>
<evidence type="ECO:0000256" key="6">
    <source>
        <dbReference type="ARBA" id="ARBA00022741"/>
    </source>
</evidence>
<comment type="subcellular location">
    <subcellularLocation>
        <location evidence="11">Cytoplasm</location>
    </subcellularLocation>
</comment>
<dbReference type="GO" id="GO:0005524">
    <property type="term" value="F:ATP binding"/>
    <property type="evidence" value="ECO:0007669"/>
    <property type="project" value="UniProtKB-UniRule"/>
</dbReference>
<reference evidence="13 14" key="1">
    <citation type="submission" date="2019-01" db="EMBL/GenBank/DDBJ databases">
        <title>Lactibacter flavus gen. nov., sp. nov., a novel bacterium of the family Propionibacteriaceae isolated from raw milk and dairy products.</title>
        <authorList>
            <person name="Huptas C."/>
            <person name="Wenning M."/>
            <person name="Breitenwieser F."/>
            <person name="Doll E."/>
            <person name="Von Neubeck M."/>
            <person name="Busse H.-J."/>
            <person name="Scherer S."/>
        </authorList>
    </citation>
    <scope>NUCLEOTIDE SEQUENCE [LARGE SCALE GENOMIC DNA]</scope>
    <source>
        <strain evidence="13 14">KCTC 33808</strain>
    </source>
</reference>
<evidence type="ECO:0000256" key="8">
    <source>
        <dbReference type="ARBA" id="ARBA00022840"/>
    </source>
</evidence>
<dbReference type="InterPro" id="IPR008145">
    <property type="entry name" value="GK/Ca_channel_bsu"/>
</dbReference>
<dbReference type="EC" id="2.7.4.8" evidence="3 11"/>
<dbReference type="OrthoDB" id="9808150at2"/>
<dbReference type="Gene3D" id="3.30.63.10">
    <property type="entry name" value="Guanylate Kinase phosphate binding domain"/>
    <property type="match status" value="1"/>
</dbReference>
<dbReference type="InterPro" id="IPR017665">
    <property type="entry name" value="Guanylate_kinase"/>
</dbReference>